<organism evidence="2 3">
    <name type="scientific">Candidatus Uhrbacteria bacterium GW2011_GWC1_41_20</name>
    <dbReference type="NCBI Taxonomy" id="1618983"/>
    <lineage>
        <taxon>Bacteria</taxon>
        <taxon>Candidatus Uhriibacteriota</taxon>
    </lineage>
</organism>
<feature type="region of interest" description="Disordered" evidence="1">
    <location>
        <begin position="1"/>
        <end position="32"/>
    </location>
</feature>
<dbReference type="Proteomes" id="UP000033930">
    <property type="component" value="Unassembled WGS sequence"/>
</dbReference>
<name>A0A0G0VK14_9BACT</name>
<gene>
    <name evidence="2" type="ORF">UU50_C0001G0009</name>
</gene>
<sequence>MWNPFKQDQSTEARGASKDTQQNNDAKRKEREITAIDKGSFWTVFRYTDRKTGEVRNDLLAKKLRRHLIFPEYSSNQDPKFTKEVASYLRRERDHLYRSYSSELPDLIPKEKIITLPPIEGHPAGEIISVQEKMNDYKKLHQFNINQLDPEQQKELRAQIDTFIQITKQMAEAQDPVDPEFSNAMPDITHL</sequence>
<dbReference type="AlphaFoldDB" id="A0A0G0VK14"/>
<proteinExistence type="predicted"/>
<dbReference type="EMBL" id="LCAW01000001">
    <property type="protein sequence ID" value="KKR99951.1"/>
    <property type="molecule type" value="Genomic_DNA"/>
</dbReference>
<protein>
    <submittedName>
        <fullName evidence="2">Uncharacterized protein</fullName>
    </submittedName>
</protein>
<evidence type="ECO:0000313" key="2">
    <source>
        <dbReference type="EMBL" id="KKR99951.1"/>
    </source>
</evidence>
<accession>A0A0G0VK14</accession>
<evidence type="ECO:0000256" key="1">
    <source>
        <dbReference type="SAM" id="MobiDB-lite"/>
    </source>
</evidence>
<evidence type="ECO:0000313" key="3">
    <source>
        <dbReference type="Proteomes" id="UP000033930"/>
    </source>
</evidence>
<comment type="caution">
    <text evidence="2">The sequence shown here is derived from an EMBL/GenBank/DDBJ whole genome shotgun (WGS) entry which is preliminary data.</text>
</comment>
<reference evidence="2 3" key="1">
    <citation type="journal article" date="2015" name="Nature">
        <title>rRNA introns, odd ribosomes, and small enigmatic genomes across a large radiation of phyla.</title>
        <authorList>
            <person name="Brown C.T."/>
            <person name="Hug L.A."/>
            <person name="Thomas B.C."/>
            <person name="Sharon I."/>
            <person name="Castelle C.J."/>
            <person name="Singh A."/>
            <person name="Wilkins M.J."/>
            <person name="Williams K.H."/>
            <person name="Banfield J.F."/>
        </authorList>
    </citation>
    <scope>NUCLEOTIDE SEQUENCE [LARGE SCALE GENOMIC DNA]</scope>
</reference>